<keyword evidence="2" id="KW-0808">Transferase</keyword>
<name>A0A2J6QTM0_HYAVF</name>
<dbReference type="STRING" id="1149755.A0A2J6QTM0"/>
<gene>
    <name evidence="2" type="ORF">L207DRAFT_520885</name>
</gene>
<proteinExistence type="predicted"/>
<dbReference type="AlphaFoldDB" id="A0A2J6QTM0"/>
<dbReference type="GO" id="GO:0032259">
    <property type="term" value="P:methylation"/>
    <property type="evidence" value="ECO:0007669"/>
    <property type="project" value="UniProtKB-KW"/>
</dbReference>
<dbReference type="Proteomes" id="UP000235786">
    <property type="component" value="Unassembled WGS sequence"/>
</dbReference>
<dbReference type="SUPFAM" id="SSF53335">
    <property type="entry name" value="S-adenosyl-L-methionine-dependent methyltransferases"/>
    <property type="match status" value="1"/>
</dbReference>
<reference evidence="2 3" key="1">
    <citation type="submission" date="2016-04" db="EMBL/GenBank/DDBJ databases">
        <title>A degradative enzymes factory behind the ericoid mycorrhizal symbiosis.</title>
        <authorList>
            <consortium name="DOE Joint Genome Institute"/>
            <person name="Martino E."/>
            <person name="Morin E."/>
            <person name="Grelet G."/>
            <person name="Kuo A."/>
            <person name="Kohler A."/>
            <person name="Daghino S."/>
            <person name="Barry K."/>
            <person name="Choi C."/>
            <person name="Cichocki N."/>
            <person name="Clum A."/>
            <person name="Copeland A."/>
            <person name="Hainaut M."/>
            <person name="Haridas S."/>
            <person name="Labutti K."/>
            <person name="Lindquist E."/>
            <person name="Lipzen A."/>
            <person name="Khouja H.-R."/>
            <person name="Murat C."/>
            <person name="Ohm R."/>
            <person name="Olson A."/>
            <person name="Spatafora J."/>
            <person name="Veneault-Fourrey C."/>
            <person name="Henrissat B."/>
            <person name="Grigoriev I."/>
            <person name="Martin F."/>
            <person name="Perotto S."/>
        </authorList>
    </citation>
    <scope>NUCLEOTIDE SEQUENCE [LARGE SCALE GENOMIC DNA]</scope>
    <source>
        <strain evidence="2 3">F</strain>
    </source>
</reference>
<dbReference type="GO" id="GO:0008168">
    <property type="term" value="F:methyltransferase activity"/>
    <property type="evidence" value="ECO:0007669"/>
    <property type="project" value="UniProtKB-KW"/>
</dbReference>
<dbReference type="EMBL" id="KZ613973">
    <property type="protein sequence ID" value="PMD29603.1"/>
    <property type="molecule type" value="Genomic_DNA"/>
</dbReference>
<dbReference type="PANTHER" id="PTHR43591:SF10">
    <property type="entry name" value="ABC TRANSMEMBRANE TYPE-1 DOMAIN-CONTAINING PROTEIN-RELATED"/>
    <property type="match status" value="1"/>
</dbReference>
<organism evidence="2 3">
    <name type="scientific">Hyaloscypha variabilis (strain UAMH 11265 / GT02V1 / F)</name>
    <name type="common">Meliniomyces variabilis</name>
    <dbReference type="NCBI Taxonomy" id="1149755"/>
    <lineage>
        <taxon>Eukaryota</taxon>
        <taxon>Fungi</taxon>
        <taxon>Dikarya</taxon>
        <taxon>Ascomycota</taxon>
        <taxon>Pezizomycotina</taxon>
        <taxon>Leotiomycetes</taxon>
        <taxon>Helotiales</taxon>
        <taxon>Hyaloscyphaceae</taxon>
        <taxon>Hyaloscypha</taxon>
        <taxon>Hyaloscypha variabilis</taxon>
    </lineage>
</organism>
<dbReference type="CDD" id="cd02440">
    <property type="entry name" value="AdoMet_MTases"/>
    <property type="match status" value="1"/>
</dbReference>
<protein>
    <submittedName>
        <fullName evidence="2">S-adenosyl-L-methionine-dependent methyltransferase</fullName>
    </submittedName>
</protein>
<keyword evidence="3" id="KW-1185">Reference proteome</keyword>
<sequence>MAAPPTDSTISVVLSEEEHAAQHEETLADVDSGVGMSDAGYETDSARTTSTSLASSAREYPFENGRRYHRFHEGSYHFPNDDSEQDREDLTHALMIDFCGRLHFAPIERNPQNILDVGTGTGIWAIGMGDQYPSANILGVDLSPIQPVWVPPNVRFIVDDVERPWLYPQNHFDYIHSRHMVMAIRDWPKLMRRALNHLKPGGWIETQEIHHRPYCRDGSMLLDHPVAQYWGLVSDGLDGLGVDSDATLLLADMMRDAGFVNVTTRIFYVPIGKWPKNKTLKLVGSYWRAILLDGAQPIALGPMTRGLKWSREQVEMQLVEVRRAYMDEWVHSYMPLYIVCGQKPEEGMILGI</sequence>
<accession>A0A2J6QTM0</accession>
<evidence type="ECO:0000313" key="3">
    <source>
        <dbReference type="Proteomes" id="UP000235786"/>
    </source>
</evidence>
<dbReference type="OrthoDB" id="184880at2759"/>
<dbReference type="Pfam" id="PF13489">
    <property type="entry name" value="Methyltransf_23"/>
    <property type="match status" value="1"/>
</dbReference>
<evidence type="ECO:0000313" key="2">
    <source>
        <dbReference type="EMBL" id="PMD29603.1"/>
    </source>
</evidence>
<feature type="region of interest" description="Disordered" evidence="1">
    <location>
        <begin position="18"/>
        <end position="58"/>
    </location>
</feature>
<evidence type="ECO:0000256" key="1">
    <source>
        <dbReference type="SAM" id="MobiDB-lite"/>
    </source>
</evidence>
<dbReference type="PANTHER" id="PTHR43591">
    <property type="entry name" value="METHYLTRANSFERASE"/>
    <property type="match status" value="1"/>
</dbReference>
<feature type="compositionally biased region" description="Low complexity" evidence="1">
    <location>
        <begin position="46"/>
        <end position="58"/>
    </location>
</feature>
<keyword evidence="2" id="KW-0489">Methyltransferase</keyword>
<dbReference type="InterPro" id="IPR029063">
    <property type="entry name" value="SAM-dependent_MTases_sf"/>
</dbReference>
<dbReference type="Gene3D" id="3.40.50.150">
    <property type="entry name" value="Vaccinia Virus protein VP39"/>
    <property type="match status" value="1"/>
</dbReference>